<reference evidence="1 2" key="2">
    <citation type="journal article" date="2017" name="Front. Plant Sci.">
        <title>Gene Classification and Mining of Molecular Markers Useful in Red Clover (Trifolium pratense) Breeding.</title>
        <authorList>
            <person name="Istvanek J."/>
            <person name="Dluhosova J."/>
            <person name="Dluhos P."/>
            <person name="Patkova L."/>
            <person name="Nedelnik J."/>
            <person name="Repkova J."/>
        </authorList>
    </citation>
    <scope>NUCLEOTIDE SEQUENCE [LARGE SCALE GENOMIC DNA]</scope>
    <source>
        <strain evidence="2">cv. Tatra</strain>
        <tissue evidence="1">Young leaves</tissue>
    </source>
</reference>
<evidence type="ECO:0000313" key="1">
    <source>
        <dbReference type="EMBL" id="PNX63400.1"/>
    </source>
</evidence>
<proteinExistence type="predicted"/>
<accession>A0A2K3KAS8</accession>
<evidence type="ECO:0000313" key="2">
    <source>
        <dbReference type="Proteomes" id="UP000236291"/>
    </source>
</evidence>
<feature type="non-terminal residue" evidence="1">
    <location>
        <position position="55"/>
    </location>
</feature>
<name>A0A2K3KAS8_TRIPR</name>
<sequence>MSSKWEIEKFTRSNDFGLWKVKMRAILIQQKGEEEGSESAGALIVTVTTQIYYSL</sequence>
<dbReference type="Proteomes" id="UP000236291">
    <property type="component" value="Unassembled WGS sequence"/>
</dbReference>
<comment type="caution">
    <text evidence="1">The sequence shown here is derived from an EMBL/GenBank/DDBJ whole genome shotgun (WGS) entry which is preliminary data.</text>
</comment>
<organism evidence="1 2">
    <name type="scientific">Trifolium pratense</name>
    <name type="common">Red clover</name>
    <dbReference type="NCBI Taxonomy" id="57577"/>
    <lineage>
        <taxon>Eukaryota</taxon>
        <taxon>Viridiplantae</taxon>
        <taxon>Streptophyta</taxon>
        <taxon>Embryophyta</taxon>
        <taxon>Tracheophyta</taxon>
        <taxon>Spermatophyta</taxon>
        <taxon>Magnoliopsida</taxon>
        <taxon>eudicotyledons</taxon>
        <taxon>Gunneridae</taxon>
        <taxon>Pentapetalae</taxon>
        <taxon>rosids</taxon>
        <taxon>fabids</taxon>
        <taxon>Fabales</taxon>
        <taxon>Fabaceae</taxon>
        <taxon>Papilionoideae</taxon>
        <taxon>50 kb inversion clade</taxon>
        <taxon>NPAAA clade</taxon>
        <taxon>Hologalegina</taxon>
        <taxon>IRL clade</taxon>
        <taxon>Trifolieae</taxon>
        <taxon>Trifolium</taxon>
    </lineage>
</organism>
<protein>
    <submittedName>
        <fullName evidence="1">Uncharacterized protein</fullName>
    </submittedName>
</protein>
<dbReference type="EMBL" id="ASHM01154997">
    <property type="protein sequence ID" value="PNX63400.1"/>
    <property type="molecule type" value="Genomic_DNA"/>
</dbReference>
<reference evidence="1 2" key="1">
    <citation type="journal article" date="2014" name="Am. J. Bot.">
        <title>Genome assembly and annotation for red clover (Trifolium pratense; Fabaceae).</title>
        <authorList>
            <person name="Istvanek J."/>
            <person name="Jaros M."/>
            <person name="Krenek A."/>
            <person name="Repkova J."/>
        </authorList>
    </citation>
    <scope>NUCLEOTIDE SEQUENCE [LARGE SCALE GENOMIC DNA]</scope>
    <source>
        <strain evidence="2">cv. Tatra</strain>
        <tissue evidence="1">Young leaves</tissue>
    </source>
</reference>
<gene>
    <name evidence="1" type="ORF">L195_g061606</name>
</gene>
<dbReference type="AlphaFoldDB" id="A0A2K3KAS8"/>